<proteinExistence type="predicted"/>
<accession>A0A1L7AFW3</accession>
<dbReference type="Proteomes" id="UP000185494">
    <property type="component" value="Chromosome 1"/>
</dbReference>
<dbReference type="Pfam" id="PF05396">
    <property type="entry name" value="Phage_T7_Capsid"/>
    <property type="match status" value="1"/>
</dbReference>
<dbReference type="STRING" id="257708.RGI145_11420"/>
<dbReference type="InterPro" id="IPR008768">
    <property type="entry name" value="Gp9-like"/>
</dbReference>
<evidence type="ECO:0000313" key="3">
    <source>
        <dbReference type="Proteomes" id="UP000185494"/>
    </source>
</evidence>
<dbReference type="RefSeq" id="WP_075798446.1">
    <property type="nucleotide sequence ID" value="NZ_CP015583.1"/>
</dbReference>
<protein>
    <submittedName>
        <fullName evidence="2">Uncharacterized protein</fullName>
    </submittedName>
</protein>
<gene>
    <name evidence="2" type="ORF">RGI145_11420</name>
</gene>
<dbReference type="eggNOG" id="ENOG502ZCM8">
    <property type="taxonomic scope" value="Bacteria"/>
</dbReference>
<reference evidence="2 3" key="1">
    <citation type="submission" date="2016-05" db="EMBL/GenBank/DDBJ databases">
        <title>Complete Genome and Methylome Analysis of Psychrotrophic Bacterial Isolates from Antarctic Lake Untersee.</title>
        <authorList>
            <person name="Fomenkov A."/>
            <person name="Akimov V.N."/>
            <person name="Vasilyeva L.V."/>
            <person name="Andersen D."/>
            <person name="Vincze T."/>
            <person name="Roberts R.J."/>
        </authorList>
    </citation>
    <scope>NUCLEOTIDE SEQUENCE [LARGE SCALE GENOMIC DNA]</scope>
    <source>
        <strain evidence="2 3">U14-5</strain>
    </source>
</reference>
<evidence type="ECO:0000313" key="2">
    <source>
        <dbReference type="EMBL" id="APT57621.1"/>
    </source>
</evidence>
<feature type="region of interest" description="Disordered" evidence="1">
    <location>
        <begin position="1"/>
        <end position="38"/>
    </location>
</feature>
<name>A0A1L7AFW3_9PROT</name>
<feature type="compositionally biased region" description="Low complexity" evidence="1">
    <location>
        <begin position="11"/>
        <end position="31"/>
    </location>
</feature>
<dbReference type="KEGG" id="rgi:RGI145_11420"/>
<sequence>MTDSLLDAALVPGGEADAPDAAAVPGEAPGGTARPPEVPEKFWDAEAGRVRLDGLLKSYRELERKLSQRLARPGPEAPEDEHRRFARLLGAPEAPDGYRIAERHTLCCSDPEVNTRLHAAGFTQDQAQLVYDLAAEKLLPVIAEAAAQYEAQRQLDRLREEFGGEERFAQLSRQISTWGRANLPAEVFAALSTTAEGVKALHAMMRKGEPAMARSAEEPAGMDEAGLRRMMRDPRYWRSREPEFVRRVTEGFRRLTGG</sequence>
<evidence type="ECO:0000256" key="1">
    <source>
        <dbReference type="SAM" id="MobiDB-lite"/>
    </source>
</evidence>
<dbReference type="AlphaFoldDB" id="A0A1L7AFW3"/>
<organism evidence="2 3">
    <name type="scientific">Roseomonas gilardii</name>
    <dbReference type="NCBI Taxonomy" id="257708"/>
    <lineage>
        <taxon>Bacteria</taxon>
        <taxon>Pseudomonadati</taxon>
        <taxon>Pseudomonadota</taxon>
        <taxon>Alphaproteobacteria</taxon>
        <taxon>Acetobacterales</taxon>
        <taxon>Roseomonadaceae</taxon>
        <taxon>Roseomonas</taxon>
    </lineage>
</organism>
<dbReference type="EMBL" id="CP015583">
    <property type="protein sequence ID" value="APT57621.1"/>
    <property type="molecule type" value="Genomic_DNA"/>
</dbReference>